<evidence type="ECO:0000256" key="1">
    <source>
        <dbReference type="ARBA" id="ARBA00004613"/>
    </source>
</evidence>
<dbReference type="GO" id="GO:0006979">
    <property type="term" value="P:response to oxidative stress"/>
    <property type="evidence" value="ECO:0007669"/>
    <property type="project" value="InterPro"/>
</dbReference>
<keyword evidence="3" id="KW-0325">Glycoprotein</keyword>
<dbReference type="PROSITE" id="PS50292">
    <property type="entry name" value="PEROXIDASE_3"/>
    <property type="match status" value="1"/>
</dbReference>
<evidence type="ECO:0000256" key="2">
    <source>
        <dbReference type="ARBA" id="ARBA00022525"/>
    </source>
</evidence>
<dbReference type="PANTHER" id="PTHR11475:SF4">
    <property type="entry name" value="CHORION PEROXIDASE"/>
    <property type="match status" value="1"/>
</dbReference>
<sequence length="345" mass="38204">MAISCGLALLIVILSAGSNILASQGMKFSHKKYLIVLTTGSNKGPVAKIKVEASTASISYSITGARSLIDINNGGVLMLMENLDAKIVSALNNTEITIVASKQGTSEKASTIVIIIILPLYFGDQYIPQIAMEEDSSVKEKQSQFKHITPRVLLRFLRRPSPTARRIALAQLKLETKIMKIKKMIIKRIAERFRDALVQAILHIKTLFSKQMMEEMDDESNCLEPTVASRCDYRARYRTFDGTCNNLWHPNEGASERGFERLLPALYFDADGLNDPIGYPNQPGAPTVPSPHRVSRDFIKDEIAASSSSATLTHAVMQFGQFIDHDLDLATDVEFEGRNTCLDLP</sequence>
<comment type="caution">
    <text evidence="4">The sequence shown here is derived from an EMBL/GenBank/DDBJ whole genome shotgun (WGS) entry which is preliminary data.</text>
</comment>
<keyword evidence="2" id="KW-0964">Secreted</keyword>
<comment type="subcellular location">
    <subcellularLocation>
        <location evidence="1">Secreted</location>
    </subcellularLocation>
</comment>
<reference evidence="4" key="1">
    <citation type="submission" date="2020-04" db="EMBL/GenBank/DDBJ databases">
        <authorList>
            <person name="Alioto T."/>
            <person name="Alioto T."/>
            <person name="Gomez Garrido J."/>
        </authorList>
    </citation>
    <scope>NUCLEOTIDE SEQUENCE</scope>
    <source>
        <strain evidence="4">A484AB</strain>
    </source>
</reference>
<dbReference type="PANTHER" id="PTHR11475">
    <property type="entry name" value="OXIDASE/PEROXIDASE"/>
    <property type="match status" value="1"/>
</dbReference>
<proteinExistence type="predicted"/>
<evidence type="ECO:0000313" key="5">
    <source>
        <dbReference type="Proteomes" id="UP001152795"/>
    </source>
</evidence>
<dbReference type="GO" id="GO:0004601">
    <property type="term" value="F:peroxidase activity"/>
    <property type="evidence" value="ECO:0007669"/>
    <property type="project" value="InterPro"/>
</dbReference>
<dbReference type="Pfam" id="PF03098">
    <property type="entry name" value="An_peroxidase"/>
    <property type="match status" value="1"/>
</dbReference>
<dbReference type="OrthoDB" id="823504at2759"/>
<dbReference type="EMBL" id="CACRXK020008382">
    <property type="protein sequence ID" value="CAB4014628.1"/>
    <property type="molecule type" value="Genomic_DNA"/>
</dbReference>
<evidence type="ECO:0000256" key="3">
    <source>
        <dbReference type="ARBA" id="ARBA00023180"/>
    </source>
</evidence>
<dbReference type="InterPro" id="IPR019791">
    <property type="entry name" value="Haem_peroxidase_animal"/>
</dbReference>
<dbReference type="InterPro" id="IPR037120">
    <property type="entry name" value="Haem_peroxidase_sf_animal"/>
</dbReference>
<protein>
    <submittedName>
        <fullName evidence="4">Peroxidasin homolog isoform X3</fullName>
    </submittedName>
</protein>
<dbReference type="Gene3D" id="1.10.640.10">
    <property type="entry name" value="Haem peroxidase domain superfamily, animal type"/>
    <property type="match status" value="1"/>
</dbReference>
<dbReference type="AlphaFoldDB" id="A0A6S7JY34"/>
<organism evidence="4 5">
    <name type="scientific">Paramuricea clavata</name>
    <name type="common">Red gorgonian</name>
    <name type="synonym">Violescent sea-whip</name>
    <dbReference type="NCBI Taxonomy" id="317549"/>
    <lineage>
        <taxon>Eukaryota</taxon>
        <taxon>Metazoa</taxon>
        <taxon>Cnidaria</taxon>
        <taxon>Anthozoa</taxon>
        <taxon>Octocorallia</taxon>
        <taxon>Malacalcyonacea</taxon>
        <taxon>Plexauridae</taxon>
        <taxon>Paramuricea</taxon>
    </lineage>
</organism>
<dbReference type="GO" id="GO:0020037">
    <property type="term" value="F:heme binding"/>
    <property type="evidence" value="ECO:0007669"/>
    <property type="project" value="InterPro"/>
</dbReference>
<gene>
    <name evidence="4" type="ORF">PACLA_8A001538</name>
</gene>
<dbReference type="GO" id="GO:0005576">
    <property type="term" value="C:extracellular region"/>
    <property type="evidence" value="ECO:0007669"/>
    <property type="project" value="UniProtKB-SubCell"/>
</dbReference>
<dbReference type="Proteomes" id="UP001152795">
    <property type="component" value="Unassembled WGS sequence"/>
</dbReference>
<dbReference type="SUPFAM" id="SSF48113">
    <property type="entry name" value="Heme-dependent peroxidases"/>
    <property type="match status" value="1"/>
</dbReference>
<name>A0A6S7JY34_PARCT</name>
<accession>A0A6S7JY34</accession>
<evidence type="ECO:0000313" key="4">
    <source>
        <dbReference type="EMBL" id="CAB4014628.1"/>
    </source>
</evidence>
<keyword evidence="5" id="KW-1185">Reference proteome</keyword>
<dbReference type="InterPro" id="IPR010255">
    <property type="entry name" value="Haem_peroxidase_sf"/>
</dbReference>